<sequence>MDKEKSLSRKSANSAGQTSAIVIIIFLIIIIAAIVFILPRATSTVRSLLQRNRNNIAGVENIVTSPTPTVKIIPVISATPGSKSKPNATATIKPTVNPTLTPIQINNTIHGEIKVNNNSGKNITKVVIVYCAEGSVLKKNG</sequence>
<keyword evidence="1" id="KW-0812">Transmembrane</keyword>
<dbReference type="EMBL" id="MFJM01000043">
    <property type="protein sequence ID" value="OGG17276.1"/>
    <property type="molecule type" value="Genomic_DNA"/>
</dbReference>
<comment type="caution">
    <text evidence="2">The sequence shown here is derived from an EMBL/GenBank/DDBJ whole genome shotgun (WGS) entry which is preliminary data.</text>
</comment>
<evidence type="ECO:0000313" key="2">
    <source>
        <dbReference type="EMBL" id="OGG17276.1"/>
    </source>
</evidence>
<reference evidence="2 3" key="1">
    <citation type="journal article" date="2016" name="Nat. Commun.">
        <title>Thousands of microbial genomes shed light on interconnected biogeochemical processes in an aquifer system.</title>
        <authorList>
            <person name="Anantharaman K."/>
            <person name="Brown C.T."/>
            <person name="Hug L.A."/>
            <person name="Sharon I."/>
            <person name="Castelle C.J."/>
            <person name="Probst A.J."/>
            <person name="Thomas B.C."/>
            <person name="Singh A."/>
            <person name="Wilkins M.J."/>
            <person name="Karaoz U."/>
            <person name="Brodie E.L."/>
            <person name="Williams K.H."/>
            <person name="Hubbard S.S."/>
            <person name="Banfield J.F."/>
        </authorList>
    </citation>
    <scope>NUCLEOTIDE SEQUENCE [LARGE SCALE GENOMIC DNA]</scope>
</reference>
<gene>
    <name evidence="2" type="ORF">A3D78_03210</name>
</gene>
<accession>A0A1F5ZXR6</accession>
<keyword evidence="1" id="KW-0472">Membrane</keyword>
<feature type="transmembrane region" description="Helical" evidence="1">
    <location>
        <begin position="20"/>
        <end position="38"/>
    </location>
</feature>
<name>A0A1F5ZXR6_9BACT</name>
<evidence type="ECO:0000256" key="1">
    <source>
        <dbReference type="SAM" id="Phobius"/>
    </source>
</evidence>
<keyword evidence="1" id="KW-1133">Transmembrane helix</keyword>
<evidence type="ECO:0000313" key="3">
    <source>
        <dbReference type="Proteomes" id="UP000176253"/>
    </source>
</evidence>
<dbReference type="AlphaFoldDB" id="A0A1F5ZXR6"/>
<dbReference type="STRING" id="1798383.A3D78_03210"/>
<dbReference type="Proteomes" id="UP000176253">
    <property type="component" value="Unassembled WGS sequence"/>
</dbReference>
<organism evidence="2 3">
    <name type="scientific">Candidatus Gottesmanbacteria bacterium RIFCSPHIGHO2_02_FULL_39_14</name>
    <dbReference type="NCBI Taxonomy" id="1798383"/>
    <lineage>
        <taxon>Bacteria</taxon>
        <taxon>Candidatus Gottesmaniibacteriota</taxon>
    </lineage>
</organism>
<protein>
    <submittedName>
        <fullName evidence="2">Uncharacterized protein</fullName>
    </submittedName>
</protein>
<proteinExistence type="predicted"/>